<protein>
    <submittedName>
        <fullName evidence="2">Uncharacterized protein</fullName>
    </submittedName>
</protein>
<name>A0A218ZAL8_9HELO</name>
<accession>A0A218ZAL8</accession>
<feature type="compositionally biased region" description="Polar residues" evidence="1">
    <location>
        <begin position="1"/>
        <end position="12"/>
    </location>
</feature>
<feature type="region of interest" description="Disordered" evidence="1">
    <location>
        <begin position="1"/>
        <end position="22"/>
    </location>
</feature>
<dbReference type="EMBL" id="MZNU01000093">
    <property type="protein sequence ID" value="OWP04764.1"/>
    <property type="molecule type" value="Genomic_DNA"/>
</dbReference>
<sequence length="91" mass="9673">MPMVSTERTSINGEGDVDGSRLVPAGITTGWPAVELHGVDWDFGALAFSNVAMTAKTAWCANPLEDCNQGHGVHDDNPQSNDFRRVGGVCN</sequence>
<dbReference type="InParanoid" id="A0A218ZAL8"/>
<comment type="caution">
    <text evidence="2">The sequence shown here is derived from an EMBL/GenBank/DDBJ whole genome shotgun (WGS) entry which is preliminary data.</text>
</comment>
<evidence type="ECO:0000256" key="1">
    <source>
        <dbReference type="SAM" id="MobiDB-lite"/>
    </source>
</evidence>
<feature type="compositionally biased region" description="Basic and acidic residues" evidence="1">
    <location>
        <begin position="72"/>
        <end position="85"/>
    </location>
</feature>
<dbReference type="AlphaFoldDB" id="A0A218ZAL8"/>
<dbReference type="Proteomes" id="UP000242519">
    <property type="component" value="Unassembled WGS sequence"/>
</dbReference>
<gene>
    <name evidence="2" type="ORF">B2J93_4046</name>
</gene>
<evidence type="ECO:0000313" key="3">
    <source>
        <dbReference type="Proteomes" id="UP000242519"/>
    </source>
</evidence>
<proteinExistence type="predicted"/>
<evidence type="ECO:0000313" key="2">
    <source>
        <dbReference type="EMBL" id="OWP04764.1"/>
    </source>
</evidence>
<organism evidence="2 3">
    <name type="scientific">Diplocarpon coronariae</name>
    <dbReference type="NCBI Taxonomy" id="2795749"/>
    <lineage>
        <taxon>Eukaryota</taxon>
        <taxon>Fungi</taxon>
        <taxon>Dikarya</taxon>
        <taxon>Ascomycota</taxon>
        <taxon>Pezizomycotina</taxon>
        <taxon>Leotiomycetes</taxon>
        <taxon>Helotiales</taxon>
        <taxon>Drepanopezizaceae</taxon>
        <taxon>Diplocarpon</taxon>
    </lineage>
</organism>
<keyword evidence="3" id="KW-1185">Reference proteome</keyword>
<feature type="region of interest" description="Disordered" evidence="1">
    <location>
        <begin position="71"/>
        <end position="91"/>
    </location>
</feature>
<reference evidence="2 3" key="1">
    <citation type="submission" date="2017-04" db="EMBL/GenBank/DDBJ databases">
        <title>Draft genome sequence of Marssonina coronaria NL1: causal agent of apple blotch.</title>
        <authorList>
            <person name="Cheng Q."/>
        </authorList>
    </citation>
    <scope>NUCLEOTIDE SEQUENCE [LARGE SCALE GENOMIC DNA]</scope>
    <source>
        <strain evidence="2 3">NL1</strain>
    </source>
</reference>
<dbReference type="OrthoDB" id="3360643at2759"/>